<feature type="region of interest" description="Disordered" evidence="1">
    <location>
        <begin position="202"/>
        <end position="256"/>
    </location>
</feature>
<dbReference type="Proteomes" id="UP000218418">
    <property type="component" value="Chromosome"/>
</dbReference>
<organism evidence="2 3">
    <name type="scientific">Calothrix parasitica NIES-267</name>
    <dbReference type="NCBI Taxonomy" id="1973488"/>
    <lineage>
        <taxon>Bacteria</taxon>
        <taxon>Bacillati</taxon>
        <taxon>Cyanobacteriota</taxon>
        <taxon>Cyanophyceae</taxon>
        <taxon>Nostocales</taxon>
        <taxon>Calotrichaceae</taxon>
        <taxon>Calothrix</taxon>
    </lineage>
</organism>
<name>A0A1Z4M1B4_9CYAN</name>
<gene>
    <name evidence="2" type="ORF">NIES267_67100</name>
</gene>
<evidence type="ECO:0008006" key="4">
    <source>
        <dbReference type="Google" id="ProtNLM"/>
    </source>
</evidence>
<dbReference type="Pfam" id="PF14233">
    <property type="entry name" value="DUF4335"/>
    <property type="match status" value="1"/>
</dbReference>
<feature type="compositionally biased region" description="Polar residues" evidence="1">
    <location>
        <begin position="211"/>
        <end position="225"/>
    </location>
</feature>
<evidence type="ECO:0000313" key="3">
    <source>
        <dbReference type="Proteomes" id="UP000218418"/>
    </source>
</evidence>
<dbReference type="InterPro" id="IPR025569">
    <property type="entry name" value="DUF4335"/>
</dbReference>
<dbReference type="OrthoDB" id="423373at2"/>
<protein>
    <recommendedName>
        <fullName evidence="4">DUF4335 domain-containing protein</fullName>
    </recommendedName>
</protein>
<proteinExistence type="predicted"/>
<sequence>MNIQRKYSLPNCTLLLEGLSDASKTTQFQEMRPELSILVNAECTLSGYTQSIAGGREFFESLVRAVSAYAQEFLSNISNPQAHNSESELVQLEKVNPNRHKLSVRSDTPQGDLNNGGAKQKIEVDLNSVQLFDLVEAVDQFFADTQTLPELTLELQPVARGHSAVSGALLEQAVPAGVGVAGLAAAAIAFNLMPAPEIREPAETQKKVDETTQSVNPEVQPTTSSNNQVQPTPTANNTTASSVATPTQSPSSPSTVRDLEKLIGSAPAIKNSSRLRKLNSQVYSQLNQAWQNRQGLQSDIVYRIGAAGDGAIIGYKAENQTANAAIEKTPLPKVLYNPASNSAIANEPIAQFKVVFRRTGVLEVSPWLGYVNKSDNLGTKITDQSALSNLNQKLSSSLSQNASGDTNYKESLKYRVAVKQNGTIADYEPLNKEAFQNFRQTPIPKLFQGDNTNNTETQEPLAQFQVEFQPGGKVEVTPWQGYR</sequence>
<dbReference type="AlphaFoldDB" id="A0A1Z4M1B4"/>
<keyword evidence="3" id="KW-1185">Reference proteome</keyword>
<evidence type="ECO:0000256" key="1">
    <source>
        <dbReference type="SAM" id="MobiDB-lite"/>
    </source>
</evidence>
<dbReference type="EMBL" id="AP018227">
    <property type="protein sequence ID" value="BAY87191.1"/>
    <property type="molecule type" value="Genomic_DNA"/>
</dbReference>
<feature type="compositionally biased region" description="Low complexity" evidence="1">
    <location>
        <begin position="226"/>
        <end position="256"/>
    </location>
</feature>
<reference evidence="2 3" key="1">
    <citation type="submission" date="2017-06" db="EMBL/GenBank/DDBJ databases">
        <title>Genome sequencing of cyanobaciteial culture collection at National Institute for Environmental Studies (NIES).</title>
        <authorList>
            <person name="Hirose Y."/>
            <person name="Shimura Y."/>
            <person name="Fujisawa T."/>
            <person name="Nakamura Y."/>
            <person name="Kawachi M."/>
        </authorList>
    </citation>
    <scope>NUCLEOTIDE SEQUENCE [LARGE SCALE GENOMIC DNA]</scope>
    <source>
        <strain evidence="2 3">NIES-267</strain>
    </source>
</reference>
<evidence type="ECO:0000313" key="2">
    <source>
        <dbReference type="EMBL" id="BAY87191.1"/>
    </source>
</evidence>
<accession>A0A1Z4M1B4</accession>